<dbReference type="PANTHER" id="PTHR38471:SF2">
    <property type="entry name" value="FOUR HELIX BUNDLE PROTEIN"/>
    <property type="match status" value="1"/>
</dbReference>
<dbReference type="STRING" id="651561.BBI00_15415"/>
<proteinExistence type="predicted"/>
<gene>
    <name evidence="1" type="ORF">BBI00_15415</name>
</gene>
<dbReference type="Pfam" id="PF05635">
    <property type="entry name" value="23S_rRNA_IVP"/>
    <property type="match status" value="1"/>
</dbReference>
<name>A0A1B8ZHP7_9FLAO</name>
<dbReference type="EMBL" id="MAYG01000012">
    <property type="protein sequence ID" value="OCA71132.1"/>
    <property type="molecule type" value="Genomic_DNA"/>
</dbReference>
<accession>A0A1B8ZHP7</accession>
<protein>
    <submittedName>
        <fullName evidence="1">Four helix bundle protein</fullName>
    </submittedName>
</protein>
<dbReference type="Proteomes" id="UP000093432">
    <property type="component" value="Unassembled WGS sequence"/>
</dbReference>
<dbReference type="SUPFAM" id="SSF158446">
    <property type="entry name" value="IVS-encoded protein-like"/>
    <property type="match status" value="1"/>
</dbReference>
<dbReference type="NCBIfam" id="TIGR02436">
    <property type="entry name" value="four helix bundle protein"/>
    <property type="match status" value="1"/>
</dbReference>
<dbReference type="Gene3D" id="1.20.1440.60">
    <property type="entry name" value="23S rRNA-intervening sequence"/>
    <property type="match status" value="1"/>
</dbReference>
<dbReference type="RefSeq" id="WP_065399790.1">
    <property type="nucleotide sequence ID" value="NZ_MAYG01000012.1"/>
</dbReference>
<dbReference type="InterPro" id="IPR036583">
    <property type="entry name" value="23S_rRNA_IVS_sf"/>
</dbReference>
<organism evidence="1 2">
    <name type="scientific">Chryseobacterium arthrosphaerae</name>
    <dbReference type="NCBI Taxonomy" id="651561"/>
    <lineage>
        <taxon>Bacteria</taxon>
        <taxon>Pseudomonadati</taxon>
        <taxon>Bacteroidota</taxon>
        <taxon>Flavobacteriia</taxon>
        <taxon>Flavobacteriales</taxon>
        <taxon>Weeksellaceae</taxon>
        <taxon>Chryseobacterium group</taxon>
        <taxon>Chryseobacterium</taxon>
    </lineage>
</organism>
<comment type="caution">
    <text evidence="1">The sequence shown here is derived from an EMBL/GenBank/DDBJ whole genome shotgun (WGS) entry which is preliminary data.</text>
</comment>
<reference evidence="2" key="1">
    <citation type="submission" date="2016-07" db="EMBL/GenBank/DDBJ databases">
        <authorList>
            <person name="Florea S."/>
            <person name="Webb J.S."/>
            <person name="Jaromczyk J."/>
            <person name="Schardl C.L."/>
        </authorList>
    </citation>
    <scope>NUCLEOTIDE SEQUENCE [LARGE SCALE GENOMIC DNA]</scope>
    <source>
        <strain evidence="2">CC-VM-7</strain>
    </source>
</reference>
<dbReference type="CDD" id="cd16377">
    <property type="entry name" value="23S_rRNA_IVP_like"/>
    <property type="match status" value="1"/>
</dbReference>
<sequence>MTKNFEDFPVYIKSLDLIQKVYEFLQNPGFKKEFEFNNQIKRASFSISNNIAEGSEYNNNRQFIRYLKIAKGSCAEVKSMLIVSKRLKLGDENKAEEIITLSREFSSNISNFIKYLSENIEKPNL</sequence>
<evidence type="ECO:0000313" key="2">
    <source>
        <dbReference type="Proteomes" id="UP000093432"/>
    </source>
</evidence>
<dbReference type="InterPro" id="IPR012657">
    <property type="entry name" value="23S_rRNA-intervening_sequence"/>
</dbReference>
<dbReference type="PANTHER" id="PTHR38471">
    <property type="entry name" value="FOUR HELIX BUNDLE PROTEIN"/>
    <property type="match status" value="1"/>
</dbReference>
<dbReference type="AlphaFoldDB" id="A0A1B8ZHP7"/>
<dbReference type="OrthoDB" id="9811959at2"/>
<evidence type="ECO:0000313" key="1">
    <source>
        <dbReference type="EMBL" id="OCA71132.1"/>
    </source>
</evidence>